<accession>A0A2A5SYB2</accession>
<proteinExistence type="inferred from homology"/>
<dbReference type="CDD" id="cd00293">
    <property type="entry name" value="USP-like"/>
    <property type="match status" value="1"/>
</dbReference>
<dbReference type="InterPro" id="IPR006015">
    <property type="entry name" value="Universal_stress_UspA"/>
</dbReference>
<evidence type="ECO:0000259" key="3">
    <source>
        <dbReference type="Pfam" id="PF00582"/>
    </source>
</evidence>
<organism evidence="4 5">
    <name type="scientific">Lactococcus cremoris subsp. tructae</name>
    <dbReference type="NCBI Taxonomy" id="542833"/>
    <lineage>
        <taxon>Bacteria</taxon>
        <taxon>Bacillati</taxon>
        <taxon>Bacillota</taxon>
        <taxon>Bacilli</taxon>
        <taxon>Lactobacillales</taxon>
        <taxon>Streptococcaceae</taxon>
        <taxon>Lactococcus</taxon>
    </lineage>
</organism>
<dbReference type="AlphaFoldDB" id="A0A2A5SYB2"/>
<evidence type="ECO:0000313" key="4">
    <source>
        <dbReference type="EMBL" id="PCS20880.1"/>
    </source>
</evidence>
<dbReference type="InterPro" id="IPR014729">
    <property type="entry name" value="Rossmann-like_a/b/a_fold"/>
</dbReference>
<protein>
    <recommendedName>
        <fullName evidence="2">Universal stress protein</fullName>
    </recommendedName>
</protein>
<sequence>MPEMKDVYKKILVPVDDSNQAMNALHEAIAVAKRNEAELFILNVKDETRLRGTSIALAMSLDEIEEESKQIINNLTKDFPKDVAFQTVTFIGNPKKDIVKFAEDNAMDLIVIGANSKKLVDRILIGSTTSYVVEKSPCNVMVVK</sequence>
<dbReference type="EMBL" id="JXKC01000001">
    <property type="protein sequence ID" value="PCS20880.1"/>
    <property type="molecule type" value="Genomic_DNA"/>
</dbReference>
<dbReference type="Gene3D" id="3.40.50.620">
    <property type="entry name" value="HUPs"/>
    <property type="match status" value="1"/>
</dbReference>
<evidence type="ECO:0000256" key="2">
    <source>
        <dbReference type="PIRNR" id="PIRNR006276"/>
    </source>
</evidence>
<evidence type="ECO:0000313" key="5">
    <source>
        <dbReference type="Proteomes" id="UP000218711"/>
    </source>
</evidence>
<gene>
    <name evidence="4" type="ORF">RU92_GL000528</name>
</gene>
<name>A0A2A5SYB2_LACLC</name>
<keyword evidence="2" id="KW-0963">Cytoplasm</keyword>
<dbReference type="Pfam" id="PF00582">
    <property type="entry name" value="Usp"/>
    <property type="match status" value="1"/>
</dbReference>
<dbReference type="PANTHER" id="PTHR46268">
    <property type="entry name" value="STRESS RESPONSE PROTEIN NHAX"/>
    <property type="match status" value="1"/>
</dbReference>
<comment type="similarity">
    <text evidence="1 2">Belongs to the universal stress protein A family.</text>
</comment>
<comment type="caution">
    <text evidence="4">The sequence shown here is derived from an EMBL/GenBank/DDBJ whole genome shotgun (WGS) entry which is preliminary data.</text>
</comment>
<reference evidence="4 5" key="1">
    <citation type="submission" date="2014-12" db="EMBL/GenBank/DDBJ databases">
        <title>Draft genome sequences of 10 type strains of Lactococcus.</title>
        <authorList>
            <person name="Sun Z."/>
            <person name="Zhong Z."/>
            <person name="Liu W."/>
            <person name="Zhang W."/>
            <person name="Zhang H."/>
        </authorList>
    </citation>
    <scope>NUCLEOTIDE SEQUENCE [LARGE SCALE GENOMIC DNA]</scope>
    <source>
        <strain evidence="4 5">DSM 21502</strain>
    </source>
</reference>
<dbReference type="PIRSF" id="PIRSF006276">
    <property type="entry name" value="UspA"/>
    <property type="match status" value="1"/>
</dbReference>
<comment type="subcellular location">
    <subcellularLocation>
        <location evidence="2">Cytoplasm</location>
    </subcellularLocation>
</comment>
<dbReference type="GO" id="GO:0005737">
    <property type="term" value="C:cytoplasm"/>
    <property type="evidence" value="ECO:0007669"/>
    <property type="project" value="UniProtKB-SubCell"/>
</dbReference>
<dbReference type="SUPFAM" id="SSF52402">
    <property type="entry name" value="Adenine nucleotide alpha hydrolases-like"/>
    <property type="match status" value="1"/>
</dbReference>
<evidence type="ECO:0000256" key="1">
    <source>
        <dbReference type="ARBA" id="ARBA00008791"/>
    </source>
</evidence>
<dbReference type="PRINTS" id="PR01438">
    <property type="entry name" value="UNVRSLSTRESS"/>
</dbReference>
<dbReference type="PANTHER" id="PTHR46268:SF6">
    <property type="entry name" value="UNIVERSAL STRESS PROTEIN UP12"/>
    <property type="match status" value="1"/>
</dbReference>
<dbReference type="Proteomes" id="UP000218711">
    <property type="component" value="Unassembled WGS sequence"/>
</dbReference>
<dbReference type="InterPro" id="IPR006016">
    <property type="entry name" value="UspA"/>
</dbReference>
<feature type="domain" description="UspA" evidence="3">
    <location>
        <begin position="8"/>
        <end position="144"/>
    </location>
</feature>